<keyword evidence="3" id="KW-1185">Reference proteome</keyword>
<protein>
    <submittedName>
        <fullName evidence="2">Type I deoxyribonuclease HsdR</fullName>
    </submittedName>
</protein>
<evidence type="ECO:0000259" key="1">
    <source>
        <dbReference type="Pfam" id="PF12008"/>
    </source>
</evidence>
<sequence length="130" mass="15172">MPFFNKKKEIRDILTGDAKLRSKKELIEKFIEENLPHISDGNNVNEEFEKFWNNEKISAFDKIATEESLNRDRFRDAIDDFLFTAKKPKISDALKLLEVKPKLTERNNIGRRIIQKVQNFVDVFVDGASA</sequence>
<name>A0ABN5BX47_9FLAO</name>
<dbReference type="Proteomes" id="UP000190057">
    <property type="component" value="Chromosome"/>
</dbReference>
<evidence type="ECO:0000313" key="3">
    <source>
        <dbReference type="Proteomes" id="UP000190057"/>
    </source>
</evidence>
<evidence type="ECO:0000313" key="2">
    <source>
        <dbReference type="EMBL" id="ATC37628.1"/>
    </source>
</evidence>
<gene>
    <name evidence="2" type="ORF">BAZ09_015895</name>
</gene>
<dbReference type="EMBL" id="CP023401">
    <property type="protein sequence ID" value="ATC37628.1"/>
    <property type="molecule type" value="Genomic_DNA"/>
</dbReference>
<dbReference type="GeneID" id="56685974"/>
<proteinExistence type="predicted"/>
<feature type="domain" description="Type I restriction enzyme R protein C-terminal" evidence="1">
    <location>
        <begin position="6"/>
        <end position="123"/>
    </location>
</feature>
<dbReference type="InterPro" id="IPR022625">
    <property type="entry name" value="TypeI_RM_Rsu_C"/>
</dbReference>
<dbReference type="RefSeq" id="WP_009091945.1">
    <property type="nucleotide sequence ID" value="NZ_ANIW01000039.1"/>
</dbReference>
<organism evidence="2 3">
    <name type="scientific">Elizabethkingia anophelis R26</name>
    <dbReference type="NCBI Taxonomy" id="1246994"/>
    <lineage>
        <taxon>Bacteria</taxon>
        <taxon>Pseudomonadati</taxon>
        <taxon>Bacteroidota</taxon>
        <taxon>Flavobacteriia</taxon>
        <taxon>Flavobacteriales</taxon>
        <taxon>Weeksellaceae</taxon>
        <taxon>Elizabethkingia</taxon>
    </lineage>
</organism>
<reference evidence="2 3" key="1">
    <citation type="submission" date="2017-09" db="EMBL/GenBank/DDBJ databases">
        <title>Complete circularized genomes of four mosquito-derived Elizabethkingia anophelis isolates.</title>
        <authorList>
            <person name="Nicholson A.C."/>
            <person name="Xu J."/>
        </authorList>
    </citation>
    <scope>NUCLEOTIDE SEQUENCE [LARGE SCALE GENOMIC DNA]</scope>
    <source>
        <strain evidence="2 3">R26</strain>
    </source>
</reference>
<accession>A0ABN5BX47</accession>
<dbReference type="Pfam" id="PF12008">
    <property type="entry name" value="EcoR124_C"/>
    <property type="match status" value="1"/>
</dbReference>